<dbReference type="InterPro" id="IPR059179">
    <property type="entry name" value="MLKL-like_MCAfunc"/>
</dbReference>
<gene>
    <name evidence="2" type="ORF">B0H16DRAFT_525160</name>
</gene>
<dbReference type="SUPFAM" id="SSF52540">
    <property type="entry name" value="P-loop containing nucleoside triphosphate hydrolases"/>
    <property type="match status" value="1"/>
</dbReference>
<comment type="caution">
    <text evidence="2">The sequence shown here is derived from an EMBL/GenBank/DDBJ whole genome shotgun (WGS) entry which is preliminary data.</text>
</comment>
<feature type="compositionally biased region" description="Polar residues" evidence="1">
    <location>
        <begin position="1101"/>
        <end position="1112"/>
    </location>
</feature>
<evidence type="ECO:0000313" key="3">
    <source>
        <dbReference type="Proteomes" id="UP001215598"/>
    </source>
</evidence>
<evidence type="ECO:0008006" key="4">
    <source>
        <dbReference type="Google" id="ProtNLM"/>
    </source>
</evidence>
<feature type="region of interest" description="Disordered" evidence="1">
    <location>
        <begin position="1090"/>
        <end position="1146"/>
    </location>
</feature>
<dbReference type="InterPro" id="IPR027417">
    <property type="entry name" value="P-loop_NTPase"/>
</dbReference>
<evidence type="ECO:0000313" key="2">
    <source>
        <dbReference type="EMBL" id="KAJ7714251.1"/>
    </source>
</evidence>
<dbReference type="AlphaFoldDB" id="A0AAD7H824"/>
<proteinExistence type="predicted"/>
<dbReference type="Gene3D" id="3.40.50.300">
    <property type="entry name" value="P-loop containing nucleotide triphosphate hydrolases"/>
    <property type="match status" value="1"/>
</dbReference>
<protein>
    <recommendedName>
        <fullName evidence="4">Nephrocystin-3</fullName>
    </recommendedName>
</protein>
<reference evidence="2" key="1">
    <citation type="submission" date="2023-03" db="EMBL/GenBank/DDBJ databases">
        <title>Massive genome expansion in bonnet fungi (Mycena s.s.) driven by repeated elements and novel gene families across ecological guilds.</title>
        <authorList>
            <consortium name="Lawrence Berkeley National Laboratory"/>
            <person name="Harder C.B."/>
            <person name="Miyauchi S."/>
            <person name="Viragh M."/>
            <person name="Kuo A."/>
            <person name="Thoen E."/>
            <person name="Andreopoulos B."/>
            <person name="Lu D."/>
            <person name="Skrede I."/>
            <person name="Drula E."/>
            <person name="Henrissat B."/>
            <person name="Morin E."/>
            <person name="Kohler A."/>
            <person name="Barry K."/>
            <person name="LaButti K."/>
            <person name="Morin E."/>
            <person name="Salamov A."/>
            <person name="Lipzen A."/>
            <person name="Mereny Z."/>
            <person name="Hegedus B."/>
            <person name="Baldrian P."/>
            <person name="Stursova M."/>
            <person name="Weitz H."/>
            <person name="Taylor A."/>
            <person name="Grigoriev I.V."/>
            <person name="Nagy L.G."/>
            <person name="Martin F."/>
            <person name="Kauserud H."/>
        </authorList>
    </citation>
    <scope>NUCLEOTIDE SEQUENCE</scope>
    <source>
        <strain evidence="2">CBHHK182m</strain>
    </source>
</reference>
<dbReference type="InterPro" id="IPR053137">
    <property type="entry name" value="NLR-like"/>
</dbReference>
<dbReference type="CDD" id="cd21037">
    <property type="entry name" value="MLKL_NTD"/>
    <property type="match status" value="1"/>
</dbReference>
<sequence>MSTASLPTSGSPAPPTAGGTILRPFKVPPKSKSDWLAPAILTAKTITAAAECAPFPYIQGVSGTVLILLETVVAVKNNREDLEELCNSATEIITILHDQILAHGNTAAVKFKGLCEELESYLEAAILAIRNLQDESKGFRGRFKEFLKSSSLTDEIVGYQTQIQGVCSKLKLMAIVETNFKVNELHTMIMAPIENINNCPRPSRIFQGRQAMLDKMHQFFNTDSGNQHIYVLYGLGGAGKTQIALKFIEESSFSNFFLVDTSKVETIETGLKSIAVSKSVGDSVQDALMWLQSNRNKWLLFFDNADDPKINLNDFVPKCNHGNIIITSRNPERRSYGAHTLVSDMEEADATTLLLHRANQESSEENLKLAAEIVKELYYLPLAIVQAGAFISKSEDLEGYLALYLSNRARLLSEKAALSHDGYAQTVFTTWQSSFNQLSHLAATFLQLCSFLHYTGISEDMFCTASKYDFPLWSPPREELQEPLEFLSQFLGPTGEWNSLKFLDVTNEIRAYSLISFDAKTKLFSLHPLVHAWSRSTLLDEEPLQSCMSSILGMCITKIPGHEITLASVQLISHLVLLKSVNPDGGADFRRAFWRIYYNGGKLQDAQGLAEQVLEKSQLLLGEDHPHTLLAMSNFALTCAKQGEFRKAEEVQVLVLEKHRKLLGEDHPGTLLAMGNLARTYSGLGEFRKAEELGVLVLEKRTKLLGEDHPSTLSAMGNLASIYSDLGEFQKAKELEVLVLEKCTKLLGEDHPDTLLTIANLARTYSGLGEFWKAEELGVLVLKKRTKLLGEDHPDTLLTMGNLASIYSDLGEFQKAKELEVLVLEKRTKLLGEDHPDTLLTIANLARTYSGLGEFQEAEELGVLVLEKRTKLLREDHPDTLRAMANLAASYHSLGDFNKAQSLGVEVLQKQRQLLGDKHPDTILAMDVAAGSGSRDEKIVQLPVSQVEAEVNSSIPGDSERQPLSHISTFVICSPKSARVKPPNPSGLTSEDVQMLQAESTRGGHAVMVYRPEAVVLWLQVHNEHPLIKAIQCRHIGGPIAAMLAPDAPCLVIFGSIHDGWVVKAAKLLADESQFAVMIRPLRDNPKFVWEQGSGKDAPSRATSLSDHNSPGTIEENDDETDEGNDLDTESEGDNDSTDNDPSSTADLRSALRLRGGTAPDYRPRLGPVHKIDVQIDVQPTFGKTYQVDLQTRLQFKTQAEYESKNKDGYRPQIIAWVSFSVVQRSGMSATPDRSYSDISFLVEHQYISSCHV</sequence>
<dbReference type="Gene3D" id="1.25.40.10">
    <property type="entry name" value="Tetratricopeptide repeat domain"/>
    <property type="match status" value="2"/>
</dbReference>
<dbReference type="InterPro" id="IPR011990">
    <property type="entry name" value="TPR-like_helical_dom_sf"/>
</dbReference>
<dbReference type="Pfam" id="PF13424">
    <property type="entry name" value="TPR_12"/>
    <property type="match status" value="1"/>
</dbReference>
<name>A0AAD7H824_9AGAR</name>
<evidence type="ECO:0000256" key="1">
    <source>
        <dbReference type="SAM" id="MobiDB-lite"/>
    </source>
</evidence>
<dbReference type="PANTHER" id="PTHR46082">
    <property type="entry name" value="ATP/GTP-BINDING PROTEIN-RELATED"/>
    <property type="match status" value="1"/>
</dbReference>
<organism evidence="2 3">
    <name type="scientific">Mycena metata</name>
    <dbReference type="NCBI Taxonomy" id="1033252"/>
    <lineage>
        <taxon>Eukaryota</taxon>
        <taxon>Fungi</taxon>
        <taxon>Dikarya</taxon>
        <taxon>Basidiomycota</taxon>
        <taxon>Agaricomycotina</taxon>
        <taxon>Agaricomycetes</taxon>
        <taxon>Agaricomycetidae</taxon>
        <taxon>Agaricales</taxon>
        <taxon>Marasmiineae</taxon>
        <taxon>Mycenaceae</taxon>
        <taxon>Mycena</taxon>
    </lineage>
</organism>
<keyword evidence="3" id="KW-1185">Reference proteome</keyword>
<dbReference type="EMBL" id="JARKIB010000328">
    <property type="protein sequence ID" value="KAJ7714251.1"/>
    <property type="molecule type" value="Genomic_DNA"/>
</dbReference>
<feature type="region of interest" description="Disordered" evidence="1">
    <location>
        <begin position="1"/>
        <end position="23"/>
    </location>
</feature>
<dbReference type="InterPro" id="IPR019734">
    <property type="entry name" value="TPR_rpt"/>
</dbReference>
<dbReference type="Pfam" id="PF13374">
    <property type="entry name" value="TPR_10"/>
    <property type="match status" value="6"/>
</dbReference>
<dbReference type="PANTHER" id="PTHR46082:SF6">
    <property type="entry name" value="AAA+ ATPASE DOMAIN-CONTAINING PROTEIN-RELATED"/>
    <property type="match status" value="1"/>
</dbReference>
<feature type="compositionally biased region" description="Polar residues" evidence="1">
    <location>
        <begin position="1"/>
        <end position="11"/>
    </location>
</feature>
<dbReference type="Proteomes" id="UP001215598">
    <property type="component" value="Unassembled WGS sequence"/>
</dbReference>
<accession>A0AAD7H824</accession>
<dbReference type="SMART" id="SM00028">
    <property type="entry name" value="TPR"/>
    <property type="match status" value="7"/>
</dbReference>
<feature type="compositionally biased region" description="Acidic residues" evidence="1">
    <location>
        <begin position="1115"/>
        <end position="1139"/>
    </location>
</feature>
<dbReference type="SUPFAM" id="SSF48452">
    <property type="entry name" value="TPR-like"/>
    <property type="match status" value="3"/>
</dbReference>